<feature type="disulfide bond" evidence="10">
    <location>
        <begin position="2099"/>
        <end position="2111"/>
    </location>
</feature>
<dbReference type="CDD" id="cd00112">
    <property type="entry name" value="LDLa"/>
    <property type="match status" value="17"/>
</dbReference>
<feature type="disulfide bond" evidence="10">
    <location>
        <begin position="307"/>
        <end position="319"/>
    </location>
</feature>
<dbReference type="STRING" id="6216.A0A0R3SES3"/>
<feature type="disulfide bond" evidence="10">
    <location>
        <begin position="1872"/>
        <end position="1890"/>
    </location>
</feature>
<dbReference type="WBParaSite" id="HDID_0000328901-mRNA-1">
    <property type="protein sequence ID" value="HDID_0000328901-mRNA-1"/>
    <property type="gene ID" value="HDID_0000328901"/>
</dbReference>
<feature type="disulfide bond" evidence="10">
    <location>
        <begin position="207"/>
        <end position="225"/>
    </location>
</feature>
<evidence type="ECO:0000256" key="3">
    <source>
        <dbReference type="ARBA" id="ARBA00022692"/>
    </source>
</evidence>
<feature type="disulfide bond" evidence="10">
    <location>
        <begin position="1455"/>
        <end position="1467"/>
    </location>
</feature>
<feature type="disulfide bond" evidence="10">
    <location>
        <begin position="1005"/>
        <end position="1023"/>
    </location>
</feature>
<feature type="disulfide bond" evidence="10">
    <location>
        <begin position="580"/>
        <end position="598"/>
    </location>
</feature>
<feature type="disulfide bond" evidence="10">
    <location>
        <begin position="1733"/>
        <end position="1751"/>
    </location>
</feature>
<feature type="disulfide bond" evidence="10">
    <location>
        <begin position="1182"/>
        <end position="1194"/>
    </location>
</feature>
<evidence type="ECO:0000256" key="1">
    <source>
        <dbReference type="ARBA" id="ARBA00004167"/>
    </source>
</evidence>
<keyword evidence="8 10" id="KW-1015">Disulfide bond</keyword>
<feature type="disulfide bond" evidence="10">
    <location>
        <begin position="200"/>
        <end position="212"/>
    </location>
</feature>
<feature type="disulfide bond" evidence="10">
    <location>
        <begin position="998"/>
        <end position="1010"/>
    </location>
</feature>
<dbReference type="InterPro" id="IPR023415">
    <property type="entry name" value="LDLR_class-A_CS"/>
</dbReference>
<feature type="disulfide bond" evidence="10">
    <location>
        <begin position="448"/>
        <end position="466"/>
    </location>
</feature>
<feature type="disulfide bond" evidence="10">
    <location>
        <begin position="1589"/>
        <end position="1601"/>
    </location>
</feature>
<dbReference type="PRINTS" id="PR00261">
    <property type="entry name" value="LDLRECEPTOR"/>
</dbReference>
<feature type="disulfide bond" evidence="10">
    <location>
        <begin position="66"/>
        <end position="81"/>
    </location>
</feature>
<feature type="disulfide bond" evidence="10">
    <location>
        <begin position="25"/>
        <end position="40"/>
    </location>
</feature>
<keyword evidence="4" id="KW-0732">Signal</keyword>
<feature type="disulfide bond" evidence="10">
    <location>
        <begin position="714"/>
        <end position="732"/>
    </location>
</feature>
<evidence type="ECO:0000256" key="9">
    <source>
        <dbReference type="ARBA" id="ARBA00023180"/>
    </source>
</evidence>
<evidence type="ECO:0000256" key="4">
    <source>
        <dbReference type="ARBA" id="ARBA00022729"/>
    </source>
</evidence>
<gene>
    <name evidence="11" type="ORF">HDID_LOCUS3287</name>
</gene>
<dbReference type="GO" id="GO:0016192">
    <property type="term" value="P:vesicle-mediated transport"/>
    <property type="evidence" value="ECO:0007669"/>
    <property type="project" value="UniProtKB-ARBA"/>
</dbReference>
<feature type="disulfide bond" evidence="10">
    <location>
        <begin position="6"/>
        <end position="18"/>
    </location>
</feature>
<evidence type="ECO:0000256" key="2">
    <source>
        <dbReference type="ARBA" id="ARBA00004308"/>
    </source>
</evidence>
<feature type="disulfide bond" evidence="10">
    <location>
        <begin position="460"/>
        <end position="475"/>
    </location>
</feature>
<protein>
    <submittedName>
        <fullName evidence="13">Basement membrane-specific heparan sulfate proteoglycan core protein</fullName>
    </submittedName>
</protein>
<feature type="disulfide bond" evidence="10">
    <location>
        <begin position="314"/>
        <end position="332"/>
    </location>
</feature>
<dbReference type="PROSITE" id="PS01209">
    <property type="entry name" value="LDLRA_1"/>
    <property type="match status" value="12"/>
</dbReference>
<dbReference type="GO" id="GO:0005886">
    <property type="term" value="C:plasma membrane"/>
    <property type="evidence" value="ECO:0007669"/>
    <property type="project" value="TreeGrafter"/>
</dbReference>
<dbReference type="PROSITE" id="PS50068">
    <property type="entry name" value="LDLRA_2"/>
    <property type="match status" value="17"/>
</dbReference>
<dbReference type="InterPro" id="IPR036055">
    <property type="entry name" value="LDL_receptor-like_sf"/>
</dbReference>
<keyword evidence="6" id="KW-1133">Transmembrane helix</keyword>
<reference evidence="13" key="1">
    <citation type="submission" date="2016-04" db="UniProtKB">
        <authorList>
            <consortium name="WormBaseParasite"/>
        </authorList>
    </citation>
    <scope>IDENTIFICATION</scope>
</reference>
<dbReference type="OrthoDB" id="10013209at2759"/>
<feature type="disulfide bond" evidence="10">
    <location>
        <begin position="47"/>
        <end position="59"/>
    </location>
</feature>
<comment type="subcellular location">
    <subcellularLocation>
        <location evidence="2">Endomembrane system</location>
    </subcellularLocation>
    <subcellularLocation>
        <location evidence="1">Membrane</location>
        <topology evidence="1">Single-pass membrane protein</topology>
    </subcellularLocation>
</comment>
<feature type="disulfide bond" evidence="10">
    <location>
        <begin position="840"/>
        <end position="852"/>
    </location>
</feature>
<evidence type="ECO:0000256" key="10">
    <source>
        <dbReference type="PROSITE-ProRule" id="PRU00124"/>
    </source>
</evidence>
<evidence type="ECO:0000313" key="11">
    <source>
        <dbReference type="EMBL" id="VDL30042.1"/>
    </source>
</evidence>
<dbReference type="FunFam" id="4.10.400.10:FF:000034">
    <property type="entry name" value="Low-density lipoprotein receptor-related protein 2"/>
    <property type="match status" value="1"/>
</dbReference>
<dbReference type="InterPro" id="IPR002172">
    <property type="entry name" value="LDrepeatLR_classA_rpt"/>
</dbReference>
<feature type="disulfide bond" evidence="10">
    <location>
        <begin position="441"/>
        <end position="453"/>
    </location>
</feature>
<feature type="disulfide bond" evidence="10">
    <location>
        <begin position="1462"/>
        <end position="1480"/>
    </location>
</feature>
<feature type="disulfide bond" evidence="10">
    <location>
        <begin position="13"/>
        <end position="31"/>
    </location>
</feature>
<evidence type="ECO:0000313" key="13">
    <source>
        <dbReference type="WBParaSite" id="HDID_0000328901-mRNA-1"/>
    </source>
</evidence>
<dbReference type="GO" id="GO:0012505">
    <property type="term" value="C:endomembrane system"/>
    <property type="evidence" value="ECO:0007669"/>
    <property type="project" value="UniProtKB-SubCell"/>
</dbReference>
<comment type="caution">
    <text evidence="10">Lacks conserved residue(s) required for the propagation of feature annotation.</text>
</comment>
<feature type="disulfide bond" evidence="10">
    <location>
        <begin position="1865"/>
        <end position="1877"/>
    </location>
</feature>
<feature type="disulfide bond" evidence="10">
    <location>
        <begin position="54"/>
        <end position="72"/>
    </location>
</feature>
<evidence type="ECO:0000256" key="6">
    <source>
        <dbReference type="ARBA" id="ARBA00022989"/>
    </source>
</evidence>
<keyword evidence="7" id="KW-0472">Membrane</keyword>
<feature type="disulfide bond" evidence="10">
    <location>
        <begin position="1131"/>
        <end position="1143"/>
    </location>
</feature>
<keyword evidence="3" id="KW-0812">Transmembrane</keyword>
<feature type="disulfide bond" evidence="10">
    <location>
        <begin position="1321"/>
        <end position="1339"/>
    </location>
</feature>
<feature type="disulfide bond" evidence="10">
    <location>
        <begin position="1189"/>
        <end position="1207"/>
    </location>
</feature>
<evidence type="ECO:0000256" key="8">
    <source>
        <dbReference type="ARBA" id="ARBA00023157"/>
    </source>
</evidence>
<evidence type="ECO:0000256" key="7">
    <source>
        <dbReference type="ARBA" id="ARBA00023136"/>
    </source>
</evidence>
<feature type="disulfide bond" evidence="10">
    <location>
        <begin position="847"/>
        <end position="865"/>
    </location>
</feature>
<dbReference type="Gene3D" id="4.10.400.10">
    <property type="entry name" value="Low-density Lipoprotein Receptor"/>
    <property type="match status" value="16"/>
</dbReference>
<keyword evidence="5" id="KW-0677">Repeat</keyword>
<feature type="disulfide bond" evidence="10">
    <location>
        <begin position="573"/>
        <end position="585"/>
    </location>
</feature>
<proteinExistence type="predicted"/>
<keyword evidence="9" id="KW-0325">Glycoprotein</keyword>
<reference evidence="11 12" key="2">
    <citation type="submission" date="2018-11" db="EMBL/GenBank/DDBJ databases">
        <authorList>
            <consortium name="Pathogen Informatics"/>
        </authorList>
    </citation>
    <scope>NUCLEOTIDE SEQUENCE [LARGE SCALE GENOMIC DNA]</scope>
</reference>
<dbReference type="SUPFAM" id="SSF57424">
    <property type="entry name" value="LDL receptor-like module"/>
    <property type="match status" value="17"/>
</dbReference>
<dbReference type="Gene3D" id="2.40.128.620">
    <property type="match status" value="1"/>
</dbReference>
<organism evidence="13">
    <name type="scientific">Hymenolepis diminuta</name>
    <name type="common">Rat tapeworm</name>
    <dbReference type="NCBI Taxonomy" id="6216"/>
    <lineage>
        <taxon>Eukaryota</taxon>
        <taxon>Metazoa</taxon>
        <taxon>Spiralia</taxon>
        <taxon>Lophotrochozoa</taxon>
        <taxon>Platyhelminthes</taxon>
        <taxon>Cestoda</taxon>
        <taxon>Eucestoda</taxon>
        <taxon>Cyclophyllidea</taxon>
        <taxon>Hymenolepididae</taxon>
        <taxon>Hymenolepis</taxon>
    </lineage>
</organism>
<name>A0A0R3SES3_HYMDI</name>
<dbReference type="SMART" id="SM00192">
    <property type="entry name" value="LDLa"/>
    <property type="match status" value="17"/>
</dbReference>
<feature type="disulfide bond" evidence="10">
    <location>
        <begin position="2106"/>
        <end position="2124"/>
    </location>
</feature>
<dbReference type="Pfam" id="PF00057">
    <property type="entry name" value="Ldl_recept_a"/>
    <property type="match status" value="15"/>
</dbReference>
<dbReference type="Proteomes" id="UP000274504">
    <property type="component" value="Unassembled WGS sequence"/>
</dbReference>
<dbReference type="FunFam" id="4.10.400.10:FF:000065">
    <property type="entry name" value="Transmembrane protease serine 7"/>
    <property type="match status" value="1"/>
</dbReference>
<evidence type="ECO:0000256" key="5">
    <source>
        <dbReference type="ARBA" id="ARBA00022737"/>
    </source>
</evidence>
<feature type="disulfide bond" evidence="10">
    <location>
        <begin position="1726"/>
        <end position="1738"/>
    </location>
</feature>
<sequence>PPIVTCRPGEFRCSNGQCVQGSQRCDGRYDCSDGSDESDCPPIERPCRPDEFRCSSGQCVSTSSRCNGRYDCSDGSDEAGCEGIIELLIFRYENMKINILVKLIISLRVTIEPDRIVRRPWEPFSFTCTAPNGNRPLVVFSGTNILVEERPIFSVNRPSTNTIRVTANRGLREIYGNMTFECYFEGGDRRSIDVFILPTCPTGMYSCRDGVCFVGNQLCNGVNDCRDGSDEDPEYCAEYAPPNAAQNITIPPRRPFEFTCSAPEASRPIVIIPSLDNLNVENDPRFMVARPLPNTMRHITVTVEFNCVPGQNQCGDGVCLPISRFCDGRTDCSDGSDENRILCPPKTIEELTITPEEIRRRPWDPFTFTCRAPKGQRPILIKDADRSSLADDQRFSVIMIRENEIMANTPYGLPGKTTLTIRCVLESSVEKAVNITVEQTCPGNTYQCADETCIQTSMVCNGKRDCRDGSDERFCEVIKPGLTITTESINVRPRQPFSFACTAAEGSRPEVYLSRDQKPVSADPRFKVDRPNYSTVEVSAPYGLLEIHDGIVFTCVAPTGEKSQIAVSIDHPCGRGRFRCNSEMCISVTSVCDGQRNCPDGSDEDSRFCIAEAFGVIVSPLSSRVGAWSPFNFSCVATRGSDPVVIYTATGMPVDGDPRFRVQRPNAQTVLVHAPHGIHSHSDIARFVCITSEGGRGEIRVSVESNCSPGELQCRSGECVSASQFCDGFFNCKDSSDEFPTFCQKPLSGVVTMPNAIQTPPWREFLFICAGPSSSRADLVFSHDRKLIAEDPRFEVVRVNENIIQVTAPYGLRDMDDTTIECFLPTGEKDIVKITVDNPCPYGQSQCKDGRCVHMTAFCNGRRDCSDGSDEDPSFCPAITPAPNFAIYPDSIVTPPWRHFTFVCIAPPESQATIVFQKDGRQIEGDPRFDVFRRNGNAIEVSAPFGLRQVDTMAIDPRAAVIQVVARHGLPKGDDMVLTCVTRLGDRRTVTVTVQDPCPSSQMSCADDRCIDRDKFCDGRPDCADGSDELSEFCPTRAEAVEVTPGIIEVPEWTPFSFLCRGPPNSRVTPIFTRTGLPIANDSRFDVTGLDTENVQVIATQGLRSIDDTEIICITDRDIKKSITVKISTYCGPGKTGCRDGTCIPISNLCDGRYQCPDRSDETQEFCGEIEIIPPVGPPSECRPNEFRCRDGTCIPQFYICDGVRHCDDGSDEFLDICKVPKPPIIITPDSISAYEWTPFKFVCNSDTGRLAAYFKANGDLVEFDHRFHVAHVNSTAIEVSAPFGLRNIDDMEIECVSTSGDRNSIQITVNSQCPPGKSQCKDGQCILTAQICDFVTHCKDHTDEIPDFCRGLPRPPVIADPPLVDMPPWHMFEFACTSTDGTQLEAYFSPDGRKVRDDPRFLVTRHNVSTIVVSAPKGLRDVDDLRIDLLLTPCSCVSTSGIKKEVLVTIHDFCGPEQSQCKDGSCISLFTLCDHTPHCMDRSDEDPTFCRLPDRPQIYAEPPNIYKPAWVPFEFVCGSYSSGQISVVFAVNGSRVHLDPRFRVSKFNDSTVVVSAPRGLRDIDDTIIQCVGPSGQIRNVSIIITSSCGEGYTQCADGRCIEMEKICDSVAQCSDRSDEDAEFCRDVPRPPSLPVVITPPSINVTAWRPFEFVCSSTDGSRVEGRFKVNGLPVDGDPRFRVLRYNTSTIRISAPYGLRDTDDLQIECITSTGKQADMSIIISDLCGRGYTKCKDGACISVSQLCDGTPHCSDRSDEDNRFCQEPIRPPVPLPQVIVSPPKIDIPAWNPFEFTCISSDGSQVDAVFRVDGSSVTTDPRFRVNRYNNSVIIVIAPDGLRDTDDVQLYCVTPTGSKGEVIINIPDTCGRGFTKCKDGECISISRLCDGTPHCRDRSDENPSFCRIPTLLPVPPVIISPPRIDVPAWRSFEFTCFSPGESRIDVVFKDDRTPVDTDPRFRVNRYNSSAVVVIALDGLPGQQGDVVVNITGTCSSGYTKCKDVSTLPPPQPPVIVSPPTIDVPSYHPFEFTCISSDGSRIEAVFKVNRSPVDRDPRFRINRYNASALMVSAPYGLRDVDDLQIDCVTSTGQKGDVTITIPSRCGRGNTMCKDGACISVNQLCDGIAQCYDGSDEDARYCQESTRPPPSIVKVSPSIIDIQPWHPFDFMCVSRPNTQLTAVFKDGSLVERDPRFRLSRFNDSAILVSAPYGLRDSDDVRIE</sequence>
<feature type="disulfide bond" evidence="10">
    <location>
        <begin position="1314"/>
        <end position="1326"/>
    </location>
</feature>
<dbReference type="InterPro" id="IPR050685">
    <property type="entry name" value="LDLR"/>
</dbReference>
<evidence type="ECO:0000313" key="12">
    <source>
        <dbReference type="Proteomes" id="UP000274504"/>
    </source>
</evidence>
<dbReference type="EMBL" id="UYSG01000966">
    <property type="protein sequence ID" value="VDL30042.1"/>
    <property type="molecule type" value="Genomic_DNA"/>
</dbReference>
<dbReference type="PANTHER" id="PTHR24270">
    <property type="entry name" value="LOW-DENSITY LIPOPROTEIN RECEPTOR-RELATED"/>
    <property type="match status" value="1"/>
</dbReference>
<feature type="disulfide bond" evidence="10">
    <location>
        <begin position="1138"/>
        <end position="1156"/>
    </location>
</feature>
<feature type="disulfide bond" evidence="10">
    <location>
        <begin position="707"/>
        <end position="719"/>
    </location>
</feature>
<accession>A0A0R3SES3</accession>
<feature type="disulfide bond" evidence="10">
    <location>
        <begin position="1596"/>
        <end position="1614"/>
    </location>
</feature>